<evidence type="ECO:0000313" key="9">
    <source>
        <dbReference type="Proteomes" id="UP000767291"/>
    </source>
</evidence>
<keyword evidence="9" id="KW-1185">Reference proteome</keyword>
<dbReference type="PROSITE" id="PS50173">
    <property type="entry name" value="UMUC"/>
    <property type="match status" value="1"/>
</dbReference>
<dbReference type="InterPro" id="IPR043128">
    <property type="entry name" value="Rev_trsase/Diguanyl_cyclase"/>
</dbReference>
<dbReference type="InterPro" id="IPR022880">
    <property type="entry name" value="DNApol_IV"/>
</dbReference>
<dbReference type="SUPFAM" id="SSF100879">
    <property type="entry name" value="Lesion bypass DNA polymerase (Y-family), little finger domain"/>
    <property type="match status" value="1"/>
</dbReference>
<keyword evidence="6" id="KW-0479">Metal-binding</keyword>
<dbReference type="EMBL" id="JAGGJX010000003">
    <property type="protein sequence ID" value="MBP1855562.1"/>
    <property type="molecule type" value="Genomic_DNA"/>
</dbReference>
<dbReference type="HAMAP" id="MF_01113">
    <property type="entry name" value="DNApol_IV"/>
    <property type="match status" value="1"/>
</dbReference>
<evidence type="ECO:0000256" key="5">
    <source>
        <dbReference type="ARBA" id="ARBA00022932"/>
    </source>
</evidence>
<feature type="active site" evidence="6">
    <location>
        <position position="106"/>
    </location>
</feature>
<keyword evidence="6 8" id="KW-0808">Transferase</keyword>
<accession>A0ABS4EC97</accession>
<comment type="caution">
    <text evidence="8">The sequence shown here is derived from an EMBL/GenBank/DDBJ whole genome shotgun (WGS) entry which is preliminary data.</text>
</comment>
<dbReference type="InterPro" id="IPR017961">
    <property type="entry name" value="DNA_pol_Y-fam_little_finger"/>
</dbReference>
<dbReference type="Pfam" id="PF11799">
    <property type="entry name" value="IMS_C"/>
    <property type="match status" value="1"/>
</dbReference>
<feature type="site" description="Substrate discrimination" evidence="6">
    <location>
        <position position="14"/>
    </location>
</feature>
<reference evidence="8 9" key="1">
    <citation type="submission" date="2021-03" db="EMBL/GenBank/DDBJ databases">
        <title>Genomic Encyclopedia of Type Strains, Phase IV (KMG-IV): sequencing the most valuable type-strain genomes for metagenomic binning, comparative biology and taxonomic classification.</title>
        <authorList>
            <person name="Goeker M."/>
        </authorList>
    </citation>
    <scope>NUCLEOTIDE SEQUENCE [LARGE SCALE GENOMIC DNA]</scope>
    <source>
        <strain evidence="8 9">DSM 1289</strain>
    </source>
</reference>
<comment type="similarity">
    <text evidence="1 6">Belongs to the DNA polymerase type-Y family.</text>
</comment>
<dbReference type="Pfam" id="PF00817">
    <property type="entry name" value="IMS"/>
    <property type="match status" value="1"/>
</dbReference>
<keyword evidence="2 6" id="KW-0515">Mutator protein</keyword>
<proteinExistence type="inferred from homology"/>
<feature type="domain" description="UmuC" evidence="7">
    <location>
        <begin position="5"/>
        <end position="185"/>
    </location>
</feature>
<dbReference type="InterPro" id="IPR043502">
    <property type="entry name" value="DNA/RNA_pol_sf"/>
</dbReference>
<dbReference type="SUPFAM" id="SSF56672">
    <property type="entry name" value="DNA/RNA polymerases"/>
    <property type="match status" value="1"/>
</dbReference>
<dbReference type="Gene3D" id="1.10.150.20">
    <property type="entry name" value="5' to 3' exonuclease, C-terminal subdomain"/>
    <property type="match status" value="1"/>
</dbReference>
<dbReference type="PANTHER" id="PTHR11076">
    <property type="entry name" value="DNA REPAIR POLYMERASE UMUC / TRANSFERASE FAMILY MEMBER"/>
    <property type="match status" value="1"/>
</dbReference>
<keyword evidence="6" id="KW-0460">Magnesium</keyword>
<dbReference type="InterPro" id="IPR050116">
    <property type="entry name" value="DNA_polymerase-Y"/>
</dbReference>
<evidence type="ECO:0000256" key="1">
    <source>
        <dbReference type="ARBA" id="ARBA00010945"/>
    </source>
</evidence>
<feature type="binding site" evidence="6">
    <location>
        <position position="9"/>
    </location>
    <ligand>
        <name>Mg(2+)</name>
        <dbReference type="ChEBI" id="CHEBI:18420"/>
    </ligand>
</feature>
<organism evidence="8 9">
    <name type="scientific">Metaclostridioides mangenotii</name>
    <dbReference type="NCBI Taxonomy" id="1540"/>
    <lineage>
        <taxon>Bacteria</taxon>
        <taxon>Bacillati</taxon>
        <taxon>Bacillota</taxon>
        <taxon>Clostridia</taxon>
        <taxon>Peptostreptococcales</taxon>
        <taxon>Peptostreptococcaceae</taxon>
        <taxon>Metaclostridioides</taxon>
    </lineage>
</organism>
<comment type="catalytic activity">
    <reaction evidence="6">
        <text>DNA(n) + a 2'-deoxyribonucleoside 5'-triphosphate = DNA(n+1) + diphosphate</text>
        <dbReference type="Rhea" id="RHEA:22508"/>
        <dbReference type="Rhea" id="RHEA-COMP:17339"/>
        <dbReference type="Rhea" id="RHEA-COMP:17340"/>
        <dbReference type="ChEBI" id="CHEBI:33019"/>
        <dbReference type="ChEBI" id="CHEBI:61560"/>
        <dbReference type="ChEBI" id="CHEBI:173112"/>
        <dbReference type="EC" id="2.7.7.7"/>
    </reaction>
</comment>
<dbReference type="PANTHER" id="PTHR11076:SF35">
    <property type="entry name" value="DNA REPAIR PROTEIN HOMOLOG YOBH"/>
    <property type="match status" value="1"/>
</dbReference>
<evidence type="ECO:0000256" key="3">
    <source>
        <dbReference type="ARBA" id="ARBA00022695"/>
    </source>
</evidence>
<evidence type="ECO:0000259" key="7">
    <source>
        <dbReference type="PROSITE" id="PS50173"/>
    </source>
</evidence>
<sequence length="411" mass="46759">MDRIILHSDINNFYASVECLYNPSIRNKPVAVGNNSDATYGVVLAKNYLAKKFQIKTGESLWEAKRKCPELVIVPANFDRYLRFSKMAIEIYNEFTNQIEPFGLDECWLDVTNSPFGDGETIANTIRDRIKNELGVTVSIGVSFNKIFAKLGSDLKKPDATTVIHKDNFKSEIWELNVKELLCVGKSTQNTLKKYNILSIGDLASASPQFIKRVLGKRGEEIWSFANGYDSSPVAELDSKSLIKSIGNSTTTKKNLETYEDVKIILYKLVESVTERLRRHEFVCSTIQITVRDNTLTSYERQATLDIPCSCTNEIFNKAFELFKRHHNPFIPVRKLGVRACNLSSSNITQLSFDDQFVDVQKNEELDKTMDTIRYRFGHFAVQRGVSLVDTELSSLNPKDDHKIHPIAWTK</sequence>
<dbReference type="Gene3D" id="3.30.1490.100">
    <property type="entry name" value="DNA polymerase, Y-family, little finger domain"/>
    <property type="match status" value="1"/>
</dbReference>
<comment type="subcellular location">
    <subcellularLocation>
        <location evidence="6">Cytoplasm</location>
    </subcellularLocation>
</comment>
<keyword evidence="6" id="KW-0963">Cytoplasm</keyword>
<evidence type="ECO:0000256" key="4">
    <source>
        <dbReference type="ARBA" id="ARBA00022763"/>
    </source>
</evidence>
<keyword evidence="6" id="KW-0238">DNA-binding</keyword>
<evidence type="ECO:0000256" key="6">
    <source>
        <dbReference type="HAMAP-Rule" id="MF_01113"/>
    </source>
</evidence>
<dbReference type="GO" id="GO:0003887">
    <property type="term" value="F:DNA-directed DNA polymerase activity"/>
    <property type="evidence" value="ECO:0007669"/>
    <property type="project" value="UniProtKB-EC"/>
</dbReference>
<dbReference type="RefSeq" id="WP_209456978.1">
    <property type="nucleotide sequence ID" value="NZ_BAAACS010000011.1"/>
</dbReference>
<dbReference type="Proteomes" id="UP000767291">
    <property type="component" value="Unassembled WGS sequence"/>
</dbReference>
<dbReference type="EC" id="2.7.7.7" evidence="6"/>
<gene>
    <name evidence="6" type="primary">dinB</name>
    <name evidence="8" type="ORF">J2Z43_001957</name>
</gene>
<keyword evidence="4 6" id="KW-0227">DNA damage</keyword>
<comment type="subunit">
    <text evidence="6">Monomer.</text>
</comment>
<keyword evidence="6" id="KW-0234">DNA repair</keyword>
<keyword evidence="6" id="KW-0235">DNA replication</keyword>
<evidence type="ECO:0000313" key="8">
    <source>
        <dbReference type="EMBL" id="MBP1855562.1"/>
    </source>
</evidence>
<dbReference type="CDD" id="cd03586">
    <property type="entry name" value="PolY_Pol_IV_kappa"/>
    <property type="match status" value="1"/>
</dbReference>
<dbReference type="InterPro" id="IPR001126">
    <property type="entry name" value="UmuC"/>
</dbReference>
<comment type="cofactor">
    <cofactor evidence="6">
        <name>Mg(2+)</name>
        <dbReference type="ChEBI" id="CHEBI:18420"/>
    </cofactor>
    <text evidence="6">Binds 2 magnesium ions per subunit.</text>
</comment>
<keyword evidence="3 6" id="KW-0548">Nucleotidyltransferase</keyword>
<comment type="function">
    <text evidence="6">Poorly processive, error-prone DNA polymerase involved in untargeted mutagenesis. Copies undamaged DNA at stalled replication forks, which arise in vivo from mismatched or misaligned primer ends. These misaligned primers can be extended by PolIV. Exhibits no 3'-5' exonuclease (proofreading) activity. May be involved in translesional synthesis, in conjunction with the beta clamp from PolIII.</text>
</comment>
<dbReference type="InterPro" id="IPR036775">
    <property type="entry name" value="DNA_pol_Y-fam_lit_finger_sf"/>
</dbReference>
<dbReference type="Gene3D" id="3.30.70.270">
    <property type="match status" value="1"/>
</dbReference>
<dbReference type="Gene3D" id="3.40.1170.60">
    <property type="match status" value="1"/>
</dbReference>
<name>A0ABS4EC97_9FIRM</name>
<protein>
    <recommendedName>
        <fullName evidence="6">DNA polymerase IV</fullName>
        <shortName evidence="6">Pol IV</shortName>
        <ecNumber evidence="6">2.7.7.7</ecNumber>
    </recommendedName>
</protein>
<keyword evidence="5 6" id="KW-0239">DNA-directed DNA polymerase</keyword>
<evidence type="ECO:0000256" key="2">
    <source>
        <dbReference type="ARBA" id="ARBA00022457"/>
    </source>
</evidence>
<feature type="binding site" evidence="6">
    <location>
        <position position="105"/>
    </location>
    <ligand>
        <name>Mg(2+)</name>
        <dbReference type="ChEBI" id="CHEBI:18420"/>
    </ligand>
</feature>